<proteinExistence type="predicted"/>
<organism evidence="1 2">
    <name type="scientific">Eumeta variegata</name>
    <name type="common">Bagworm moth</name>
    <name type="synonym">Eumeta japonica</name>
    <dbReference type="NCBI Taxonomy" id="151549"/>
    <lineage>
        <taxon>Eukaryota</taxon>
        <taxon>Metazoa</taxon>
        <taxon>Ecdysozoa</taxon>
        <taxon>Arthropoda</taxon>
        <taxon>Hexapoda</taxon>
        <taxon>Insecta</taxon>
        <taxon>Pterygota</taxon>
        <taxon>Neoptera</taxon>
        <taxon>Endopterygota</taxon>
        <taxon>Lepidoptera</taxon>
        <taxon>Glossata</taxon>
        <taxon>Ditrysia</taxon>
        <taxon>Tineoidea</taxon>
        <taxon>Psychidae</taxon>
        <taxon>Oiketicinae</taxon>
        <taxon>Eumeta</taxon>
    </lineage>
</organism>
<dbReference type="Proteomes" id="UP000299102">
    <property type="component" value="Unassembled WGS sequence"/>
</dbReference>
<dbReference type="EMBL" id="BGZK01001425">
    <property type="protein sequence ID" value="GBP79696.1"/>
    <property type="molecule type" value="Genomic_DNA"/>
</dbReference>
<comment type="caution">
    <text evidence="1">The sequence shown here is derived from an EMBL/GenBank/DDBJ whole genome shotgun (WGS) entry which is preliminary data.</text>
</comment>
<evidence type="ECO:0000313" key="1">
    <source>
        <dbReference type="EMBL" id="GBP79696.1"/>
    </source>
</evidence>
<protein>
    <submittedName>
        <fullName evidence="1">Uncharacterized protein</fullName>
    </submittedName>
</protein>
<gene>
    <name evidence="1" type="ORF">EVAR_55832_1</name>
</gene>
<keyword evidence="2" id="KW-1185">Reference proteome</keyword>
<reference evidence="1 2" key="1">
    <citation type="journal article" date="2019" name="Commun. Biol.">
        <title>The bagworm genome reveals a unique fibroin gene that provides high tensile strength.</title>
        <authorList>
            <person name="Kono N."/>
            <person name="Nakamura H."/>
            <person name="Ohtoshi R."/>
            <person name="Tomita M."/>
            <person name="Numata K."/>
            <person name="Arakawa K."/>
        </authorList>
    </citation>
    <scope>NUCLEOTIDE SEQUENCE [LARGE SCALE GENOMIC DNA]</scope>
</reference>
<name>A0A4C1YTW1_EUMVA</name>
<sequence>MKISDFEDFMFKFVIELLKPHFACRTVGVQWSRAPRVTIRRSPNIRAAHGYTSGRIKFSTKFTISSRDTRLLILRAAEWVYRTRLRGRF</sequence>
<accession>A0A4C1YTW1</accession>
<evidence type="ECO:0000313" key="2">
    <source>
        <dbReference type="Proteomes" id="UP000299102"/>
    </source>
</evidence>
<dbReference type="AlphaFoldDB" id="A0A4C1YTW1"/>